<evidence type="ECO:0000256" key="1">
    <source>
        <dbReference type="ARBA" id="ARBA00004236"/>
    </source>
</evidence>
<dbReference type="InterPro" id="IPR009056">
    <property type="entry name" value="Cyt_c-like_dom"/>
</dbReference>
<comment type="subcellular location">
    <subcellularLocation>
        <location evidence="1">Cell membrane</location>
    </subcellularLocation>
</comment>
<evidence type="ECO:0000259" key="11">
    <source>
        <dbReference type="PROSITE" id="PS51007"/>
    </source>
</evidence>
<feature type="domain" description="Cytochrome c" evidence="11">
    <location>
        <begin position="31"/>
        <end position="134"/>
    </location>
</feature>
<evidence type="ECO:0000256" key="4">
    <source>
        <dbReference type="ARBA" id="ARBA00022723"/>
    </source>
</evidence>
<dbReference type="GO" id="GO:0016614">
    <property type="term" value="F:oxidoreductase activity, acting on CH-OH group of donors"/>
    <property type="evidence" value="ECO:0007669"/>
    <property type="project" value="InterPro"/>
</dbReference>
<keyword evidence="3 9" id="KW-0349">Heme</keyword>
<dbReference type="GO" id="GO:0009055">
    <property type="term" value="F:electron transfer activity"/>
    <property type="evidence" value="ECO:0007669"/>
    <property type="project" value="InterPro"/>
</dbReference>
<gene>
    <name evidence="12" type="ORF">AAY24_03890</name>
</gene>
<dbReference type="GO" id="GO:0005886">
    <property type="term" value="C:plasma membrane"/>
    <property type="evidence" value="ECO:0007669"/>
    <property type="project" value="UniProtKB-SubCell"/>
</dbReference>
<evidence type="ECO:0000256" key="9">
    <source>
        <dbReference type="PROSITE-ProRule" id="PRU00433"/>
    </source>
</evidence>
<evidence type="ECO:0000256" key="10">
    <source>
        <dbReference type="SAM" id="SignalP"/>
    </source>
</evidence>
<feature type="chain" id="PRO_5002517566" description="Cytochrome c domain-containing protein" evidence="10">
    <location>
        <begin position="25"/>
        <end position="290"/>
    </location>
</feature>
<keyword evidence="5 10" id="KW-0732">Signal</keyword>
<dbReference type="PANTHER" id="PTHR35008:SF8">
    <property type="entry name" value="ALCOHOL DEHYDROGENASE CYTOCHROME C SUBUNIT"/>
    <property type="match status" value="1"/>
</dbReference>
<keyword evidence="13" id="KW-1185">Reference proteome</keyword>
<protein>
    <recommendedName>
        <fullName evidence="11">Cytochrome c domain-containing protein</fullName>
    </recommendedName>
</protein>
<keyword evidence="4 9" id="KW-0479">Metal-binding</keyword>
<dbReference type="KEGG" id="seds:AAY24_03890"/>
<evidence type="ECO:0000256" key="3">
    <source>
        <dbReference type="ARBA" id="ARBA00022617"/>
    </source>
</evidence>
<keyword evidence="8" id="KW-0472">Membrane</keyword>
<evidence type="ECO:0000256" key="7">
    <source>
        <dbReference type="ARBA" id="ARBA00023004"/>
    </source>
</evidence>
<dbReference type="GO" id="GO:0005506">
    <property type="term" value="F:iron ion binding"/>
    <property type="evidence" value="ECO:0007669"/>
    <property type="project" value="InterPro"/>
</dbReference>
<evidence type="ECO:0000313" key="12">
    <source>
        <dbReference type="EMBL" id="AKH19641.1"/>
    </source>
</evidence>
<evidence type="ECO:0000256" key="5">
    <source>
        <dbReference type="ARBA" id="ARBA00022729"/>
    </source>
</evidence>
<dbReference type="InterPro" id="IPR014353">
    <property type="entry name" value="Membr-bd_ADH_cyt_c"/>
</dbReference>
<feature type="signal peptide" evidence="10">
    <location>
        <begin position="1"/>
        <end position="24"/>
    </location>
</feature>
<evidence type="ECO:0000313" key="13">
    <source>
        <dbReference type="Proteomes" id="UP000034410"/>
    </source>
</evidence>
<dbReference type="AlphaFoldDB" id="A0A0F7JT57"/>
<proteinExistence type="predicted"/>
<dbReference type="Gene3D" id="1.10.760.10">
    <property type="entry name" value="Cytochrome c-like domain"/>
    <property type="match status" value="1"/>
</dbReference>
<dbReference type="PROSITE" id="PS51007">
    <property type="entry name" value="CYTC"/>
    <property type="match status" value="2"/>
</dbReference>
<dbReference type="RefSeq" id="WP_046858577.1">
    <property type="nucleotide sequence ID" value="NZ_CP011412.1"/>
</dbReference>
<accession>A0A0F7JT57</accession>
<dbReference type="SUPFAM" id="SSF46626">
    <property type="entry name" value="Cytochrome c"/>
    <property type="match status" value="2"/>
</dbReference>
<evidence type="ECO:0000256" key="2">
    <source>
        <dbReference type="ARBA" id="ARBA00022475"/>
    </source>
</evidence>
<reference evidence="12 13" key="1">
    <citation type="journal article" date="2015" name="Genome Announc.">
        <title>Complete Genome Sequence of Sedimenticola thiotaurini Strain SIP-G1, a Polyphosphate- and Polyhydroxyalkanoate-Accumulating Sulfur-Oxidizing Gammaproteobacterium Isolated from Salt Marsh Sediments.</title>
        <authorList>
            <person name="Flood B.E."/>
            <person name="Jones D.S."/>
            <person name="Bailey J.V."/>
        </authorList>
    </citation>
    <scope>NUCLEOTIDE SEQUENCE [LARGE SCALE GENOMIC DNA]</scope>
    <source>
        <strain evidence="12 13">SIP-G1</strain>
    </source>
</reference>
<dbReference type="Proteomes" id="UP000034410">
    <property type="component" value="Chromosome"/>
</dbReference>
<sequence length="290" mass="31719">MMAGPAFSLFTLLTALTVAPVIQAGNPDPDDPVARGEYLFNMGGCASCHTAREDYPLAGGLAMETAFGVFYTPNITPDKSTGIGHWSEADFIAAMSQGKAPDGSYYYPIFPYNAYSKMSRDDLLDLKRYLDTRTPIVLKNRPHQPSFPYNFRPLIALWRLVNFDGAPFQPDPDKSQAWNRGAYIVNGPGRCNECHSPRNFTGGISTDARLKGNPLGPEGESVPGLTMTADNRISQWSDEDILFSLKIGMTPDGDFLGGSMGQVIEDTTGKLSEEDLKAITHYLRDTGESK</sequence>
<dbReference type="Pfam" id="PF00034">
    <property type="entry name" value="Cytochrom_C"/>
    <property type="match status" value="1"/>
</dbReference>
<dbReference type="PANTHER" id="PTHR35008">
    <property type="entry name" value="BLL4482 PROTEIN-RELATED"/>
    <property type="match status" value="1"/>
</dbReference>
<dbReference type="GO" id="GO:0020037">
    <property type="term" value="F:heme binding"/>
    <property type="evidence" value="ECO:0007669"/>
    <property type="project" value="InterPro"/>
</dbReference>
<feature type="domain" description="Cytochrome c" evidence="11">
    <location>
        <begin position="176"/>
        <end position="287"/>
    </location>
</feature>
<organism evidence="12 13">
    <name type="scientific">Sedimenticola thiotaurini</name>
    <dbReference type="NCBI Taxonomy" id="1543721"/>
    <lineage>
        <taxon>Bacteria</taxon>
        <taxon>Pseudomonadati</taxon>
        <taxon>Pseudomonadota</taxon>
        <taxon>Gammaproteobacteria</taxon>
        <taxon>Chromatiales</taxon>
        <taxon>Sedimenticolaceae</taxon>
        <taxon>Sedimenticola</taxon>
    </lineage>
</organism>
<dbReference type="InterPro" id="IPR036909">
    <property type="entry name" value="Cyt_c-like_dom_sf"/>
</dbReference>
<keyword evidence="7 9" id="KW-0408">Iron</keyword>
<name>A0A0F7JT57_9GAMM</name>
<dbReference type="InterPro" id="IPR051459">
    <property type="entry name" value="Cytochrome_c-type_DH"/>
</dbReference>
<evidence type="ECO:0000256" key="6">
    <source>
        <dbReference type="ARBA" id="ARBA00022737"/>
    </source>
</evidence>
<dbReference type="EMBL" id="CP011412">
    <property type="protein sequence ID" value="AKH19641.1"/>
    <property type="molecule type" value="Genomic_DNA"/>
</dbReference>
<dbReference type="PIRSF" id="PIRSF000018">
    <property type="entry name" value="Mb_ADH_cyt_c"/>
    <property type="match status" value="1"/>
</dbReference>
<keyword evidence="2" id="KW-1003">Cell membrane</keyword>
<dbReference type="OrthoDB" id="9811281at2"/>
<keyword evidence="6" id="KW-0677">Repeat</keyword>
<evidence type="ECO:0000256" key="8">
    <source>
        <dbReference type="ARBA" id="ARBA00023136"/>
    </source>
</evidence>